<proteinExistence type="predicted"/>
<feature type="transmembrane region" description="Helical" evidence="1">
    <location>
        <begin position="45"/>
        <end position="69"/>
    </location>
</feature>
<organism evidence="2 3">
    <name type="scientific">Agromyces cerinus subsp. cerinus</name>
    <dbReference type="NCBI Taxonomy" id="232089"/>
    <lineage>
        <taxon>Bacteria</taxon>
        <taxon>Bacillati</taxon>
        <taxon>Actinomycetota</taxon>
        <taxon>Actinomycetes</taxon>
        <taxon>Micrococcales</taxon>
        <taxon>Microbacteriaceae</taxon>
        <taxon>Agromyces</taxon>
    </lineage>
</organism>
<feature type="transmembrane region" description="Helical" evidence="1">
    <location>
        <begin position="355"/>
        <end position="374"/>
    </location>
</feature>
<keyword evidence="3" id="KW-1185">Reference proteome</keyword>
<keyword evidence="1" id="KW-0472">Membrane</keyword>
<keyword evidence="1" id="KW-1133">Transmembrane helix</keyword>
<sequence length="378" mass="41392">MSESRPTTTARFDPAPLLDPVDHSAVREYEVRNGFRPGGGGGVPWYGVLLGLVLGGFAALIVALPLLFVVMLVDGVLEASTGVGLPGEVVFPLAFAGAATIIASFAWYAVKSSRLEGEARFRVSRFAAANGLEFVPRIAEPAAPGMIFEHGSDRVASEIVRLSQPRAVEIANYRYVKQTTKTHETFRWSYLAFTLDRALPHIVLDARSNDSKLLGSNLPNALATAQQLSLEGDFDRHFTLHCPEGYEADALYLFTPDIMARFIDAGAGFDVEIVDDRLYLYSSGSRAFSSDDPAMWEWVFSTVDALNAKLERWERWRDERLAEPSSAVAQPPGPLPAMPRGVAPQGRRLKQRIPLLAFLPVVVMAGIWFCIPLLDSLG</sequence>
<dbReference type="Proteomes" id="UP000184699">
    <property type="component" value="Unassembled WGS sequence"/>
</dbReference>
<name>A0A1N6EXR3_9MICO</name>
<evidence type="ECO:0000313" key="3">
    <source>
        <dbReference type="Proteomes" id="UP000184699"/>
    </source>
</evidence>
<dbReference type="OrthoDB" id="5054050at2"/>
<dbReference type="RefSeq" id="WP_074259781.1">
    <property type="nucleotide sequence ID" value="NZ_FSRJ01000002.1"/>
</dbReference>
<evidence type="ECO:0008006" key="4">
    <source>
        <dbReference type="Google" id="ProtNLM"/>
    </source>
</evidence>
<reference evidence="3" key="1">
    <citation type="submission" date="2016-11" db="EMBL/GenBank/DDBJ databases">
        <authorList>
            <person name="Varghese N."/>
            <person name="Submissions S."/>
        </authorList>
    </citation>
    <scope>NUCLEOTIDE SEQUENCE [LARGE SCALE GENOMIC DNA]</scope>
    <source>
        <strain evidence="3">DSM 8595</strain>
    </source>
</reference>
<feature type="transmembrane region" description="Helical" evidence="1">
    <location>
        <begin position="89"/>
        <end position="110"/>
    </location>
</feature>
<accession>A0A1N6EXR3</accession>
<keyword evidence="1" id="KW-0812">Transmembrane</keyword>
<dbReference type="EMBL" id="FSRJ01000002">
    <property type="protein sequence ID" value="SIN87892.1"/>
    <property type="molecule type" value="Genomic_DNA"/>
</dbReference>
<dbReference type="AlphaFoldDB" id="A0A1N6EXR3"/>
<protein>
    <recommendedName>
        <fullName evidence="4">DUF3137 domain-containing protein</fullName>
    </recommendedName>
</protein>
<evidence type="ECO:0000313" key="2">
    <source>
        <dbReference type="EMBL" id="SIN87892.1"/>
    </source>
</evidence>
<dbReference type="STRING" id="232089.SAMN05443544_1563"/>
<evidence type="ECO:0000256" key="1">
    <source>
        <dbReference type="SAM" id="Phobius"/>
    </source>
</evidence>
<gene>
    <name evidence="2" type="ORF">SAMN05443544_1563</name>
</gene>